<keyword evidence="4 7" id="KW-0812">Transmembrane</keyword>
<dbReference type="InterPro" id="IPR008969">
    <property type="entry name" value="CarboxyPept-like_regulatory"/>
</dbReference>
<keyword evidence="2 7" id="KW-0813">Transport</keyword>
<dbReference type="NCBIfam" id="TIGR04057">
    <property type="entry name" value="SusC_RagA_signa"/>
    <property type="match status" value="1"/>
</dbReference>
<keyword evidence="11" id="KW-1185">Reference proteome</keyword>
<evidence type="ECO:0000256" key="4">
    <source>
        <dbReference type="ARBA" id="ARBA00022692"/>
    </source>
</evidence>
<dbReference type="NCBIfam" id="TIGR04056">
    <property type="entry name" value="OMP_RagA_SusC"/>
    <property type="match status" value="1"/>
</dbReference>
<evidence type="ECO:0000313" key="10">
    <source>
        <dbReference type="EMBL" id="RYC71351.1"/>
    </source>
</evidence>
<dbReference type="EMBL" id="SBLB01000001">
    <property type="protein sequence ID" value="RYC71351.1"/>
    <property type="molecule type" value="Genomic_DNA"/>
</dbReference>
<feature type="chain" id="PRO_5020391517" evidence="8">
    <location>
        <begin position="21"/>
        <end position="1087"/>
    </location>
</feature>
<evidence type="ECO:0000313" key="11">
    <source>
        <dbReference type="Proteomes" id="UP000290407"/>
    </source>
</evidence>
<dbReference type="InterPro" id="IPR023996">
    <property type="entry name" value="TonB-dep_OMP_SusC/RagA"/>
</dbReference>
<dbReference type="Proteomes" id="UP000290407">
    <property type="component" value="Unassembled WGS sequence"/>
</dbReference>
<dbReference type="InterPro" id="IPR039426">
    <property type="entry name" value="TonB-dep_rcpt-like"/>
</dbReference>
<dbReference type="Pfam" id="PF13715">
    <property type="entry name" value="CarbopepD_reg_2"/>
    <property type="match status" value="1"/>
</dbReference>
<evidence type="ECO:0000256" key="1">
    <source>
        <dbReference type="ARBA" id="ARBA00004571"/>
    </source>
</evidence>
<dbReference type="InterPro" id="IPR036942">
    <property type="entry name" value="Beta-barrel_TonB_sf"/>
</dbReference>
<feature type="signal peptide" evidence="8">
    <location>
        <begin position="1"/>
        <end position="20"/>
    </location>
</feature>
<dbReference type="AlphaFoldDB" id="A0A4Q2UTS6"/>
<keyword evidence="8" id="KW-0732">Signal</keyword>
<proteinExistence type="inferred from homology"/>
<gene>
    <name evidence="10" type="ORF">EQG79_04190</name>
</gene>
<dbReference type="Gene3D" id="2.170.130.10">
    <property type="entry name" value="TonB-dependent receptor, plug domain"/>
    <property type="match status" value="1"/>
</dbReference>
<dbReference type="Gene3D" id="2.40.170.20">
    <property type="entry name" value="TonB-dependent receptor, beta-barrel domain"/>
    <property type="match status" value="1"/>
</dbReference>
<evidence type="ECO:0000256" key="3">
    <source>
        <dbReference type="ARBA" id="ARBA00022452"/>
    </source>
</evidence>
<evidence type="ECO:0000256" key="5">
    <source>
        <dbReference type="ARBA" id="ARBA00023136"/>
    </source>
</evidence>
<evidence type="ECO:0000256" key="8">
    <source>
        <dbReference type="SAM" id="SignalP"/>
    </source>
</evidence>
<dbReference type="SUPFAM" id="SSF49464">
    <property type="entry name" value="Carboxypeptidase regulatory domain-like"/>
    <property type="match status" value="1"/>
</dbReference>
<dbReference type="InterPro" id="IPR012910">
    <property type="entry name" value="Plug_dom"/>
</dbReference>
<evidence type="ECO:0000256" key="2">
    <source>
        <dbReference type="ARBA" id="ARBA00022448"/>
    </source>
</evidence>
<dbReference type="Pfam" id="PF07715">
    <property type="entry name" value="Plug"/>
    <property type="match status" value="1"/>
</dbReference>
<comment type="subcellular location">
    <subcellularLocation>
        <location evidence="1 7">Cell outer membrane</location>
        <topology evidence="1 7">Multi-pass membrane protein</topology>
    </subcellularLocation>
</comment>
<name>A0A4Q2UTS6_9BACT</name>
<reference evidence="10 11" key="1">
    <citation type="submission" date="2019-01" db="EMBL/GenBank/DDBJ databases">
        <title>Spirosoma flava sp. nov., a propanil-degrading bacterium isolated from herbicide-contaminated soil.</title>
        <authorList>
            <person name="Zhang L."/>
            <person name="Jiang J.-D."/>
        </authorList>
    </citation>
    <scope>NUCLEOTIDE SEQUENCE [LARGE SCALE GENOMIC DNA]</scope>
    <source>
        <strain evidence="10 11">TY50</strain>
    </source>
</reference>
<evidence type="ECO:0000256" key="6">
    <source>
        <dbReference type="ARBA" id="ARBA00023237"/>
    </source>
</evidence>
<comment type="caution">
    <text evidence="10">The sequence shown here is derived from an EMBL/GenBank/DDBJ whole genome shotgun (WGS) entry which is preliminary data.</text>
</comment>
<keyword evidence="3 7" id="KW-1134">Transmembrane beta strand</keyword>
<dbReference type="Gene3D" id="2.60.40.1120">
    <property type="entry name" value="Carboxypeptidase-like, regulatory domain"/>
    <property type="match status" value="1"/>
</dbReference>
<dbReference type="RefSeq" id="WP_077919013.1">
    <property type="nucleotide sequence ID" value="NZ_SBLB01000001.1"/>
</dbReference>
<organism evidence="10 11">
    <name type="scientific">Spirosoma sordidisoli</name>
    <dbReference type="NCBI Taxonomy" id="2502893"/>
    <lineage>
        <taxon>Bacteria</taxon>
        <taxon>Pseudomonadati</taxon>
        <taxon>Bacteroidota</taxon>
        <taxon>Cytophagia</taxon>
        <taxon>Cytophagales</taxon>
        <taxon>Cytophagaceae</taxon>
        <taxon>Spirosoma</taxon>
    </lineage>
</organism>
<dbReference type="SUPFAM" id="SSF56935">
    <property type="entry name" value="Porins"/>
    <property type="match status" value="1"/>
</dbReference>
<accession>A0A4Q2UTS6</accession>
<dbReference type="GO" id="GO:0009279">
    <property type="term" value="C:cell outer membrane"/>
    <property type="evidence" value="ECO:0007669"/>
    <property type="project" value="UniProtKB-SubCell"/>
</dbReference>
<evidence type="ECO:0000256" key="7">
    <source>
        <dbReference type="PROSITE-ProRule" id="PRU01360"/>
    </source>
</evidence>
<dbReference type="InterPro" id="IPR037066">
    <property type="entry name" value="Plug_dom_sf"/>
</dbReference>
<sequence>MRKFLVVQFLLCLFYLPSMAQDIAISGKVTSSEDGSDLPGVNVAVKGTSRGTSTDASGTYRLNVPAGSTLVFSFIGFTSKEVAVGNQTSINVTLVSDAAQLQEVVVTALGIKRDAKSVSFATQQITQDQLQVVRQADAGNALAGKVAGLQVLSQAGSKLGSGAVVRIRGAASLVDKNPLYVVDGTPLTGDSDTPPTLDINPDDIENISVLKGPNATALYGQRGDAGVIVITTKKGLNRKGIGIDINSTTTFDRVNVIPKYQNQYGGGGSADWRTFTWAPGNPVEWQALNGKKYHDYSDDASWGPRIDGSEYIPWYAWYPGHAYSFQTAAFTPQPNNVRDYYNTGRTLNNGVSLRTSGTGYNLRLSYNNLDQTGVLPNTSLKRNYVTAATTFDLGAKLTAGLNINYTTERLGGEFDDAYSNLSGSGSFNQWFHRDLDMSKLRELRALRTPTGALASWNHTNPTATTNFQTATFNRGNYWYNWYSYLDNIDYQTNRDRIFGDVNLTYKINDKFRVQGWLRRNQRNTNYENKIPNILETSASQTGLKAEYATGQITDREDNYEFLATYDDSFGEDFTLNANVGGNIRDNRYTRVDLATTGGLFVPDLYTIGNSIGSFSQTNNRFSKTVRSLYARASLGWRDLVFLEVTGRNDWSSALPANNNSYFYPSVGGSFVFSELTRNALPFLSFGKLRGSWAQVGSDLNPYQLALTYQVNQFKYNNTNSLITTPNLLTNANIVPSLSSAFEAGVDLRFLKNRAGLAFTYYRENKINEILNVDVTTVSGFTQQVINAGRIERDGIEIQLDGKPIVGKDFNWDITLNFARNNSRIISLAPGINSIQATSSTPFGATSGSFTTNDQFGYAYVIHSTGVDNGGNNRWGQLRGNGIVYQNGQPVLNEDGTYVFAPNQYFGSVLPDFTGGLVNTLRYRDFSLGLSLDFQRGGKYFSLSNFWGTYSGLYAETAATNDKGMNVRDDVANGGGVRVQGVSETGEAIDTYVPAYDYYHQFGNNSIIDNSVFDASYIKLREVSFGYTLPIKPNKYIQGVNLSVVARNPWLIYASNPNIDPSELAQRFGENGQQPGTRSLGFNVRLSF</sequence>
<dbReference type="PROSITE" id="PS52016">
    <property type="entry name" value="TONB_DEPENDENT_REC_3"/>
    <property type="match status" value="1"/>
</dbReference>
<comment type="similarity">
    <text evidence="7">Belongs to the TonB-dependent receptor family.</text>
</comment>
<evidence type="ECO:0000259" key="9">
    <source>
        <dbReference type="Pfam" id="PF07715"/>
    </source>
</evidence>
<protein>
    <submittedName>
        <fullName evidence="10">SusC/RagA family TonB-linked outer membrane protein</fullName>
    </submittedName>
</protein>
<keyword evidence="5 7" id="KW-0472">Membrane</keyword>
<keyword evidence="6 7" id="KW-0998">Cell outer membrane</keyword>
<feature type="domain" description="TonB-dependent receptor plug" evidence="9">
    <location>
        <begin position="115"/>
        <end position="227"/>
    </location>
</feature>
<dbReference type="InterPro" id="IPR023997">
    <property type="entry name" value="TonB-dep_OMP_SusC/RagA_CS"/>
</dbReference>